<feature type="transmembrane region" description="Helical" evidence="5">
    <location>
        <begin position="258"/>
        <end position="283"/>
    </location>
</feature>
<comment type="subcellular location">
    <subcellularLocation>
        <location evidence="1">Membrane</location>
        <topology evidence="1">Multi-pass membrane protein</topology>
    </subcellularLocation>
</comment>
<comment type="caution">
    <text evidence="7">The sequence shown here is derived from an EMBL/GenBank/DDBJ whole genome shotgun (WGS) entry which is preliminary data.</text>
</comment>
<dbReference type="PANTHER" id="PTHR23112:SF0">
    <property type="entry name" value="TRANSMEMBRANE PROTEIN 116"/>
    <property type="match status" value="1"/>
</dbReference>
<dbReference type="PROSITE" id="PS50262">
    <property type="entry name" value="G_PROTEIN_RECEP_F1_2"/>
    <property type="match status" value="1"/>
</dbReference>
<feature type="transmembrane region" description="Helical" evidence="5">
    <location>
        <begin position="12"/>
        <end position="31"/>
    </location>
</feature>
<organism evidence="7 8">
    <name type="scientific">Stephanodiscus triporus</name>
    <dbReference type="NCBI Taxonomy" id="2934178"/>
    <lineage>
        <taxon>Eukaryota</taxon>
        <taxon>Sar</taxon>
        <taxon>Stramenopiles</taxon>
        <taxon>Ochrophyta</taxon>
        <taxon>Bacillariophyta</taxon>
        <taxon>Coscinodiscophyceae</taxon>
        <taxon>Thalassiosirophycidae</taxon>
        <taxon>Stephanodiscales</taxon>
        <taxon>Stephanodiscaceae</taxon>
        <taxon>Stephanodiscus</taxon>
    </lineage>
</organism>
<protein>
    <recommendedName>
        <fullName evidence="6">G-protein coupled receptors family 1 profile domain-containing protein</fullName>
    </recommendedName>
</protein>
<gene>
    <name evidence="7" type="ORF">ACHAW5_008886</name>
</gene>
<dbReference type="AlphaFoldDB" id="A0ABD3Q6Q7"/>
<evidence type="ECO:0000313" key="8">
    <source>
        <dbReference type="Proteomes" id="UP001530315"/>
    </source>
</evidence>
<sequence>MSGSFTSLDVSLAIIPKVGGTLSIIACVFIIRDVIRKWKLKRSVPLTSVIVFCISVADLIFSFFAAVMSTWMFPANTTAVVDETVVTIPVYLASGTTQSCTAQGFISSLSVQASICYYTELMVLYWLIVHFGWTDRRLSQPRLRLFFIIVPIIISVGITVPPLFFGMYNYPRYAYSCYLSESPNGCELSDVVDCERGDGAREYIYGCLSVVLFCSIIIMTVVSMLVYEIYYQEKKIDRFLTQGQEQRRVMTIKTAWQGLYYIGAYNASYFPYILWAICFIKGIPPPAAIQYLIFIFIPLLGCFNAFVYFRPRYLNYKGANPDKSRIFCLRNTLHIDLIWLSPLTFGRLSSTTSAQCMDSERVDPSERRLSATIIVQCKDSERVDPSELEDCGDLPSPIVRGVDGDCMDHEVLPSPLL</sequence>
<dbReference type="Gene3D" id="1.20.1070.10">
    <property type="entry name" value="Rhodopsin 7-helix transmembrane proteins"/>
    <property type="match status" value="1"/>
</dbReference>
<keyword evidence="4 5" id="KW-0472">Membrane</keyword>
<name>A0ABD3Q6Q7_9STRA</name>
<dbReference type="EMBL" id="JALLAZ020000408">
    <property type="protein sequence ID" value="KAL3795835.1"/>
    <property type="molecule type" value="Genomic_DNA"/>
</dbReference>
<evidence type="ECO:0000256" key="3">
    <source>
        <dbReference type="ARBA" id="ARBA00022989"/>
    </source>
</evidence>
<feature type="transmembrane region" description="Helical" evidence="5">
    <location>
        <begin position="203"/>
        <end position="230"/>
    </location>
</feature>
<feature type="transmembrane region" description="Helical" evidence="5">
    <location>
        <begin position="289"/>
        <end position="309"/>
    </location>
</feature>
<evidence type="ECO:0000313" key="7">
    <source>
        <dbReference type="EMBL" id="KAL3795835.1"/>
    </source>
</evidence>
<dbReference type="PANTHER" id="PTHR23112">
    <property type="entry name" value="G PROTEIN-COUPLED RECEPTOR 157-RELATED"/>
    <property type="match status" value="1"/>
</dbReference>
<dbReference type="CDD" id="cd00637">
    <property type="entry name" value="7tm_classA_rhodopsin-like"/>
    <property type="match status" value="1"/>
</dbReference>
<reference evidence="7 8" key="1">
    <citation type="submission" date="2024-10" db="EMBL/GenBank/DDBJ databases">
        <title>Updated reference genomes for cyclostephanoid diatoms.</title>
        <authorList>
            <person name="Roberts W.R."/>
            <person name="Alverson A.J."/>
        </authorList>
    </citation>
    <scope>NUCLEOTIDE SEQUENCE [LARGE SCALE GENOMIC DNA]</scope>
    <source>
        <strain evidence="7 8">AJA276-08</strain>
    </source>
</reference>
<keyword evidence="2 5" id="KW-0812">Transmembrane</keyword>
<evidence type="ECO:0000256" key="4">
    <source>
        <dbReference type="ARBA" id="ARBA00023136"/>
    </source>
</evidence>
<dbReference type="SUPFAM" id="SSF81321">
    <property type="entry name" value="Family A G protein-coupled receptor-like"/>
    <property type="match status" value="1"/>
</dbReference>
<evidence type="ECO:0000256" key="1">
    <source>
        <dbReference type="ARBA" id="ARBA00004141"/>
    </source>
</evidence>
<dbReference type="GO" id="GO:0016020">
    <property type="term" value="C:membrane"/>
    <property type="evidence" value="ECO:0007669"/>
    <property type="project" value="UniProtKB-SubCell"/>
</dbReference>
<feature type="domain" description="G-protein coupled receptors family 1 profile" evidence="6">
    <location>
        <begin position="26"/>
        <end position="308"/>
    </location>
</feature>
<feature type="transmembrane region" description="Helical" evidence="5">
    <location>
        <begin position="43"/>
        <end position="67"/>
    </location>
</feature>
<dbReference type="InterPro" id="IPR017452">
    <property type="entry name" value="GPCR_Rhodpsn_7TM"/>
</dbReference>
<proteinExistence type="predicted"/>
<evidence type="ECO:0000256" key="5">
    <source>
        <dbReference type="SAM" id="Phobius"/>
    </source>
</evidence>
<accession>A0ABD3Q6Q7</accession>
<evidence type="ECO:0000259" key="6">
    <source>
        <dbReference type="PROSITE" id="PS50262"/>
    </source>
</evidence>
<feature type="transmembrane region" description="Helical" evidence="5">
    <location>
        <begin position="115"/>
        <end position="133"/>
    </location>
</feature>
<feature type="transmembrane region" description="Helical" evidence="5">
    <location>
        <begin position="145"/>
        <end position="165"/>
    </location>
</feature>
<dbReference type="GO" id="GO:0007165">
    <property type="term" value="P:signal transduction"/>
    <property type="evidence" value="ECO:0007669"/>
    <property type="project" value="UniProtKB-ARBA"/>
</dbReference>
<evidence type="ECO:0000256" key="2">
    <source>
        <dbReference type="ARBA" id="ARBA00022692"/>
    </source>
</evidence>
<dbReference type="Proteomes" id="UP001530315">
    <property type="component" value="Unassembled WGS sequence"/>
</dbReference>
<keyword evidence="8" id="KW-1185">Reference proteome</keyword>
<keyword evidence="3 5" id="KW-1133">Transmembrane helix</keyword>